<organism evidence="3 4">
    <name type="scientific">Roseivirga misakiensis</name>
    <dbReference type="NCBI Taxonomy" id="1563681"/>
    <lineage>
        <taxon>Bacteria</taxon>
        <taxon>Pseudomonadati</taxon>
        <taxon>Bacteroidota</taxon>
        <taxon>Cytophagia</taxon>
        <taxon>Cytophagales</taxon>
        <taxon>Roseivirgaceae</taxon>
        <taxon>Roseivirga</taxon>
    </lineage>
</organism>
<feature type="transmembrane region" description="Helical" evidence="1">
    <location>
        <begin position="16"/>
        <end position="33"/>
    </location>
</feature>
<dbReference type="EMBL" id="MDGQ01000005">
    <property type="protein sequence ID" value="OEK04672.1"/>
    <property type="molecule type" value="Genomic_DNA"/>
</dbReference>
<dbReference type="RefSeq" id="WP_069836176.1">
    <property type="nucleotide sequence ID" value="NZ_MDGQ01000005.1"/>
</dbReference>
<dbReference type="GO" id="GO:0005886">
    <property type="term" value="C:plasma membrane"/>
    <property type="evidence" value="ECO:0007669"/>
    <property type="project" value="TreeGrafter"/>
</dbReference>
<sequence>MDNSKREFYSFFSKNIIKGAIYLIVLIGLLILFKSYFKSQYDTIEHAVSDSYYLMFFIFLISEIFVGILPPELFMFWSLDDPWHYYITAVSTMTLVSLFAGWLNYRLGRVLGKKEFFLNIFQKRLKLKKYQQKYDQYGSGLIIVSALTPLPFALISMLTGTLMYPQKKYLLFASFRIIRFVVYGIIVWNLDGVI</sequence>
<comment type="caution">
    <text evidence="3">The sequence shown here is derived from an EMBL/GenBank/DDBJ whole genome shotgun (WGS) entry which is preliminary data.</text>
</comment>
<protein>
    <recommendedName>
        <fullName evidence="2">VTT domain-containing protein</fullName>
    </recommendedName>
</protein>
<dbReference type="OrthoDB" id="1118259at2"/>
<dbReference type="PANTHER" id="PTHR42709">
    <property type="entry name" value="ALKALINE PHOSPHATASE LIKE PROTEIN"/>
    <property type="match status" value="1"/>
</dbReference>
<gene>
    <name evidence="3" type="ORF">BFP71_14560</name>
</gene>
<keyword evidence="1" id="KW-0472">Membrane</keyword>
<feature type="transmembrane region" description="Helical" evidence="1">
    <location>
        <begin position="83"/>
        <end position="105"/>
    </location>
</feature>
<dbReference type="AlphaFoldDB" id="A0A1E5SZW9"/>
<feature type="transmembrane region" description="Helical" evidence="1">
    <location>
        <begin position="169"/>
        <end position="190"/>
    </location>
</feature>
<reference evidence="3 4" key="1">
    <citation type="submission" date="2016-08" db="EMBL/GenBank/DDBJ databases">
        <title>Draft genome of Fabibacter sp. strain SK-8.</title>
        <authorList>
            <person name="Wong S.-K."/>
            <person name="Hamasaki K."/>
            <person name="Yoshizawa S."/>
        </authorList>
    </citation>
    <scope>NUCLEOTIDE SEQUENCE [LARGE SCALE GENOMIC DNA]</scope>
    <source>
        <strain evidence="3 4">SK-8</strain>
    </source>
</reference>
<dbReference type="PANTHER" id="PTHR42709:SF11">
    <property type="entry name" value="DEDA FAMILY PROTEIN"/>
    <property type="match status" value="1"/>
</dbReference>
<dbReference type="Pfam" id="PF09335">
    <property type="entry name" value="VTT_dom"/>
    <property type="match status" value="1"/>
</dbReference>
<keyword evidence="1" id="KW-1133">Transmembrane helix</keyword>
<dbReference type="InterPro" id="IPR051311">
    <property type="entry name" value="DedA_domain"/>
</dbReference>
<name>A0A1E5SZW9_9BACT</name>
<keyword evidence="4" id="KW-1185">Reference proteome</keyword>
<evidence type="ECO:0000259" key="2">
    <source>
        <dbReference type="Pfam" id="PF09335"/>
    </source>
</evidence>
<feature type="transmembrane region" description="Helical" evidence="1">
    <location>
        <begin position="53"/>
        <end position="77"/>
    </location>
</feature>
<evidence type="ECO:0000313" key="4">
    <source>
        <dbReference type="Proteomes" id="UP000095552"/>
    </source>
</evidence>
<dbReference type="Proteomes" id="UP000095552">
    <property type="component" value="Unassembled WGS sequence"/>
</dbReference>
<feature type="domain" description="VTT" evidence="2">
    <location>
        <begin position="89"/>
        <end position="185"/>
    </location>
</feature>
<feature type="transmembrane region" description="Helical" evidence="1">
    <location>
        <begin position="137"/>
        <end position="157"/>
    </location>
</feature>
<evidence type="ECO:0000313" key="3">
    <source>
        <dbReference type="EMBL" id="OEK04672.1"/>
    </source>
</evidence>
<evidence type="ECO:0000256" key="1">
    <source>
        <dbReference type="SAM" id="Phobius"/>
    </source>
</evidence>
<accession>A0A1E5SZW9</accession>
<dbReference type="InterPro" id="IPR032816">
    <property type="entry name" value="VTT_dom"/>
</dbReference>
<dbReference type="STRING" id="1563681.BFP71_14560"/>
<keyword evidence="1" id="KW-0812">Transmembrane</keyword>
<proteinExistence type="predicted"/>